<organism evidence="3 4">
    <name type="scientific">Nocardia halotolerans</name>
    <dbReference type="NCBI Taxonomy" id="1755878"/>
    <lineage>
        <taxon>Bacteria</taxon>
        <taxon>Bacillati</taxon>
        <taxon>Actinomycetota</taxon>
        <taxon>Actinomycetes</taxon>
        <taxon>Mycobacteriales</taxon>
        <taxon>Nocardiaceae</taxon>
        <taxon>Nocardia</taxon>
    </lineage>
</organism>
<gene>
    <name evidence="3" type="ORF">ACFO5K_20640</name>
</gene>
<dbReference type="Pfam" id="PF17765">
    <property type="entry name" value="MLTR_LBD"/>
    <property type="match status" value="1"/>
</dbReference>
<feature type="domain" description="MmyB-like transcription regulator ligand binding" evidence="2">
    <location>
        <begin position="109"/>
        <end position="162"/>
    </location>
</feature>
<sequence length="174" mass="18562">MDTGGYGSCSPAQRVSQEPPRSPETRVAGASTSVASAGCMVCAVKNWLCLPASVSTTTRGWSRVVPGMFPGPCSMPWRALQLDPHERVHLQNLAKLAAPRTRLGRPQQVGPEMPHSLQTLAAVLACIIGGRLDILAWNDLARLLIGDVSRPASPNATWTACRRTARRLPSLSAS</sequence>
<comment type="caution">
    <text evidence="3">The sequence shown here is derived from an EMBL/GenBank/DDBJ whole genome shotgun (WGS) entry which is preliminary data.</text>
</comment>
<protein>
    <recommendedName>
        <fullName evidence="2">MmyB-like transcription regulator ligand binding domain-containing protein</fullName>
    </recommendedName>
</protein>
<evidence type="ECO:0000313" key="4">
    <source>
        <dbReference type="Proteomes" id="UP001595844"/>
    </source>
</evidence>
<evidence type="ECO:0000256" key="1">
    <source>
        <dbReference type="SAM" id="MobiDB-lite"/>
    </source>
</evidence>
<proteinExistence type="predicted"/>
<feature type="region of interest" description="Disordered" evidence="1">
    <location>
        <begin position="1"/>
        <end position="29"/>
    </location>
</feature>
<dbReference type="Proteomes" id="UP001595844">
    <property type="component" value="Unassembled WGS sequence"/>
</dbReference>
<evidence type="ECO:0000259" key="2">
    <source>
        <dbReference type="Pfam" id="PF17765"/>
    </source>
</evidence>
<name>A0ABV8VMF6_9NOCA</name>
<evidence type="ECO:0000313" key="3">
    <source>
        <dbReference type="EMBL" id="MFC4376508.1"/>
    </source>
</evidence>
<reference evidence="4" key="1">
    <citation type="journal article" date="2019" name="Int. J. Syst. Evol. Microbiol.">
        <title>The Global Catalogue of Microorganisms (GCM) 10K type strain sequencing project: providing services to taxonomists for standard genome sequencing and annotation.</title>
        <authorList>
            <consortium name="The Broad Institute Genomics Platform"/>
            <consortium name="The Broad Institute Genome Sequencing Center for Infectious Disease"/>
            <person name="Wu L."/>
            <person name="Ma J."/>
        </authorList>
    </citation>
    <scope>NUCLEOTIDE SEQUENCE [LARGE SCALE GENOMIC DNA]</scope>
    <source>
        <strain evidence="4">IBRC-M 10490</strain>
    </source>
</reference>
<accession>A0ABV8VMF6</accession>
<keyword evidence="4" id="KW-1185">Reference proteome</keyword>
<dbReference type="InterPro" id="IPR041413">
    <property type="entry name" value="MLTR_LBD"/>
</dbReference>
<dbReference type="RefSeq" id="WP_378565367.1">
    <property type="nucleotide sequence ID" value="NZ_JBHSDL010000025.1"/>
</dbReference>
<dbReference type="EMBL" id="JBHSDL010000025">
    <property type="protein sequence ID" value="MFC4376508.1"/>
    <property type="molecule type" value="Genomic_DNA"/>
</dbReference>